<dbReference type="InterPro" id="IPR011990">
    <property type="entry name" value="TPR-like_helical_dom_sf"/>
</dbReference>
<proteinExistence type="predicted"/>
<protein>
    <submittedName>
        <fullName evidence="1">Tetratricopeptide repeat-containing protein</fullName>
    </submittedName>
</protein>
<organism evidence="1 2">
    <name type="scientific">Algoriella xinjiangensis</name>
    <dbReference type="NCBI Taxonomy" id="684065"/>
    <lineage>
        <taxon>Bacteria</taxon>
        <taxon>Pseudomonadati</taxon>
        <taxon>Bacteroidota</taxon>
        <taxon>Flavobacteriia</taxon>
        <taxon>Flavobacteriales</taxon>
        <taxon>Weeksellaceae</taxon>
        <taxon>Algoriella</taxon>
    </lineage>
</organism>
<evidence type="ECO:0000313" key="2">
    <source>
        <dbReference type="Proteomes" id="UP000199149"/>
    </source>
</evidence>
<name>A0A1I4SKB2_9FLAO</name>
<dbReference type="SUPFAM" id="SSF48452">
    <property type="entry name" value="TPR-like"/>
    <property type="match status" value="1"/>
</dbReference>
<reference evidence="2" key="1">
    <citation type="submission" date="2016-10" db="EMBL/GenBank/DDBJ databases">
        <authorList>
            <person name="Varghese N."/>
            <person name="Submissions S."/>
        </authorList>
    </citation>
    <scope>NUCLEOTIDE SEQUENCE [LARGE SCALE GENOMIC DNA]</scope>
    <source>
        <strain evidence="2">XJ109</strain>
    </source>
</reference>
<evidence type="ECO:0000313" key="1">
    <source>
        <dbReference type="EMBL" id="SFM64821.1"/>
    </source>
</evidence>
<dbReference type="Proteomes" id="UP000199149">
    <property type="component" value="Unassembled WGS sequence"/>
</dbReference>
<sequence>MEFNVTNALKQLNADYSEENASEIIENLLYNPIDLSDEDHDEIDQLNDKFLRIAAQIFVEDLAYDFNTLVNYWEAFIGQLSEEQSQSLLKFALEQTDVDFVEDFIIGYRKFYSNPKESITFFNKLDEDELFEIKFFKARCYEVLGEDENAIAAYRSYLSTPYFSEDENLDQAAVNQFYINHTIASLLVKLKKYDEASTYFDQILNHMNLEEYLENFDAENGEEVKSFLNDYVETLEQIGEKDKAKEVSEKIMAIFSK</sequence>
<dbReference type="Pfam" id="PF13181">
    <property type="entry name" value="TPR_8"/>
    <property type="match status" value="1"/>
</dbReference>
<keyword evidence="2" id="KW-1185">Reference proteome</keyword>
<accession>A0A1I4SKB2</accession>
<dbReference type="OrthoDB" id="1421594at2"/>
<dbReference type="RefSeq" id="WP_092905728.1">
    <property type="nucleotide sequence ID" value="NZ_FOUZ01000001.1"/>
</dbReference>
<dbReference type="EMBL" id="FOUZ01000001">
    <property type="protein sequence ID" value="SFM64821.1"/>
    <property type="molecule type" value="Genomic_DNA"/>
</dbReference>
<dbReference type="Gene3D" id="1.25.40.10">
    <property type="entry name" value="Tetratricopeptide repeat domain"/>
    <property type="match status" value="1"/>
</dbReference>
<dbReference type="AlphaFoldDB" id="A0A1I4SKB2"/>
<gene>
    <name evidence="1" type="ORF">SAMN05421738_101243</name>
</gene>
<dbReference type="InterPro" id="IPR019734">
    <property type="entry name" value="TPR_rpt"/>
</dbReference>